<sequence length="187" mass="20434">MQIFVGYITFSFAIGILLGASNSPVIGAFLAIIVGLLGTLFGAIKLYTGLNEKERLNKVGGLLTAFSIFLISGTYMGELYRVSAIGSTTTSVPWSKDNRPLSTAEALDWLVLKEKLQSLGYSEEVLLQIYSIRIEEIKVLKEKQLAEVESDADPYNKTVIYDPMSPFNSIIPVKTMGGRGLASIEEN</sequence>
<feature type="transmembrane region" description="Helical" evidence="1">
    <location>
        <begin position="59"/>
        <end position="77"/>
    </location>
</feature>
<evidence type="ECO:0000313" key="3">
    <source>
        <dbReference type="Proteomes" id="UP000292345"/>
    </source>
</evidence>
<dbReference type="AlphaFoldDB" id="A0A4Q7E147"/>
<dbReference type="Proteomes" id="UP000292345">
    <property type="component" value="Unassembled WGS sequence"/>
</dbReference>
<keyword evidence="1" id="KW-0472">Membrane</keyword>
<evidence type="ECO:0000313" key="2">
    <source>
        <dbReference type="EMBL" id="RZM74809.1"/>
    </source>
</evidence>
<evidence type="ECO:0000256" key="1">
    <source>
        <dbReference type="SAM" id="Phobius"/>
    </source>
</evidence>
<proteinExistence type="predicted"/>
<accession>A0A4Q7E147</accession>
<gene>
    <name evidence="2" type="ORF">C3B51_19605</name>
</gene>
<dbReference type="RefSeq" id="WP_130246126.1">
    <property type="nucleotide sequence ID" value="NZ_PPUZ01000062.1"/>
</dbReference>
<protein>
    <submittedName>
        <fullName evidence="2">Uncharacterized protein</fullName>
    </submittedName>
</protein>
<reference evidence="2 3" key="1">
    <citation type="submission" date="2018-01" db="EMBL/GenBank/DDBJ databases">
        <title>Co-occurrence of chitin degradation, pigmentation and bioactivity in marine Pseudoalteromonas.</title>
        <authorList>
            <person name="Paulsen S."/>
            <person name="Gram L."/>
            <person name="Machado H."/>
        </authorList>
    </citation>
    <scope>NUCLEOTIDE SEQUENCE [LARGE SCALE GENOMIC DNA]</scope>
    <source>
        <strain evidence="2 3">S1946</strain>
    </source>
</reference>
<organism evidence="2 3">
    <name type="scientific">Pseudoalteromonas rubra</name>
    <dbReference type="NCBI Taxonomy" id="43658"/>
    <lineage>
        <taxon>Bacteria</taxon>
        <taxon>Pseudomonadati</taxon>
        <taxon>Pseudomonadota</taxon>
        <taxon>Gammaproteobacteria</taxon>
        <taxon>Alteromonadales</taxon>
        <taxon>Pseudoalteromonadaceae</taxon>
        <taxon>Pseudoalteromonas</taxon>
    </lineage>
</organism>
<feature type="transmembrane region" description="Helical" evidence="1">
    <location>
        <begin position="29"/>
        <end position="47"/>
    </location>
</feature>
<keyword evidence="1" id="KW-0812">Transmembrane</keyword>
<keyword evidence="1" id="KW-1133">Transmembrane helix</keyword>
<dbReference type="EMBL" id="PPUZ01000062">
    <property type="protein sequence ID" value="RZM74809.1"/>
    <property type="molecule type" value="Genomic_DNA"/>
</dbReference>
<name>A0A4Q7E147_9GAMM</name>
<comment type="caution">
    <text evidence="2">The sequence shown here is derived from an EMBL/GenBank/DDBJ whole genome shotgun (WGS) entry which is preliminary data.</text>
</comment>